<name>A0A6B2LG19_9EUKA</name>
<dbReference type="GO" id="GO:0009395">
    <property type="term" value="P:phospholipid catabolic process"/>
    <property type="evidence" value="ECO:0007669"/>
    <property type="project" value="TreeGrafter"/>
</dbReference>
<proteinExistence type="predicted"/>
<organism evidence="2">
    <name type="scientific">Arcella intermedia</name>
    <dbReference type="NCBI Taxonomy" id="1963864"/>
    <lineage>
        <taxon>Eukaryota</taxon>
        <taxon>Amoebozoa</taxon>
        <taxon>Tubulinea</taxon>
        <taxon>Elardia</taxon>
        <taxon>Arcellinida</taxon>
        <taxon>Sphaerothecina</taxon>
        <taxon>Arcellidae</taxon>
        <taxon>Arcella</taxon>
    </lineage>
</organism>
<dbReference type="GO" id="GO:0016788">
    <property type="term" value="F:hydrolase activity, acting on ester bonds"/>
    <property type="evidence" value="ECO:0007669"/>
    <property type="project" value="InterPro"/>
</dbReference>
<dbReference type="EMBL" id="GIBP01006772">
    <property type="protein sequence ID" value="NDV35741.1"/>
    <property type="molecule type" value="Transcribed_RNA"/>
</dbReference>
<evidence type="ECO:0000313" key="2">
    <source>
        <dbReference type="EMBL" id="NDV35741.1"/>
    </source>
</evidence>
<dbReference type="InterPro" id="IPR007312">
    <property type="entry name" value="Phosphoesterase"/>
</dbReference>
<evidence type="ECO:0008006" key="3">
    <source>
        <dbReference type="Google" id="ProtNLM"/>
    </source>
</evidence>
<dbReference type="InterPro" id="IPR017850">
    <property type="entry name" value="Alkaline_phosphatase_core_sf"/>
</dbReference>
<keyword evidence="1" id="KW-0378">Hydrolase</keyword>
<protein>
    <recommendedName>
        <fullName evidence="3">Phosphoesterase</fullName>
    </recommendedName>
</protein>
<dbReference type="Pfam" id="PF04185">
    <property type="entry name" value="Phosphoesterase"/>
    <property type="match status" value="1"/>
</dbReference>
<sequence length="173" mass="19748">MDAKGVTWKAYNENFPGNCYAGQYLGKYFRKHNPFISFNNVRNNATRCANIVDSSQLDLDLKNGQLPQYSYFTPNIDDDAHNTNITFAGTWLDNFLAPRLASFPPRTLFMITWDEDDKTEGNRIDTFVWGTMIKAGASDNLPYNHYSTLRTVELNWDLGDLGRNDATANPIKF</sequence>
<dbReference type="Gene3D" id="3.40.720.10">
    <property type="entry name" value="Alkaline Phosphatase, subunit A"/>
    <property type="match status" value="1"/>
</dbReference>
<accession>A0A6B2LG19</accession>
<reference evidence="2" key="1">
    <citation type="journal article" date="2020" name="J. Eukaryot. Microbiol.">
        <title>De novo Sequencing, Assembly and Annotation of the Transcriptome for the Free-Living Testate Amoeba Arcella intermedia.</title>
        <authorList>
            <person name="Ribeiro G.M."/>
            <person name="Porfirio-Sousa A.L."/>
            <person name="Maurer-Alcala X.X."/>
            <person name="Katz L.A."/>
            <person name="Lahr D.J.G."/>
        </authorList>
    </citation>
    <scope>NUCLEOTIDE SEQUENCE</scope>
</reference>
<dbReference type="PANTHER" id="PTHR31956">
    <property type="entry name" value="NON-SPECIFIC PHOSPHOLIPASE C4-RELATED"/>
    <property type="match status" value="1"/>
</dbReference>
<dbReference type="PANTHER" id="PTHR31956:SF8">
    <property type="entry name" value="ACID PHOSPHATASE PHOA (AFU_ORTHOLOGUE AFUA_1G03570)"/>
    <property type="match status" value="1"/>
</dbReference>
<dbReference type="AlphaFoldDB" id="A0A6B2LG19"/>
<evidence type="ECO:0000256" key="1">
    <source>
        <dbReference type="ARBA" id="ARBA00022801"/>
    </source>
</evidence>